<name>B2IKK7_BEII9</name>
<dbReference type="Pfam" id="PF00892">
    <property type="entry name" value="EamA"/>
    <property type="match status" value="2"/>
</dbReference>
<organism evidence="8 9">
    <name type="scientific">Beijerinckia indica subsp. indica (strain ATCC 9039 / DSM 1715 / NCIMB 8712)</name>
    <dbReference type="NCBI Taxonomy" id="395963"/>
    <lineage>
        <taxon>Bacteria</taxon>
        <taxon>Pseudomonadati</taxon>
        <taxon>Pseudomonadota</taxon>
        <taxon>Alphaproteobacteria</taxon>
        <taxon>Hyphomicrobiales</taxon>
        <taxon>Beijerinckiaceae</taxon>
        <taxon>Beijerinckia</taxon>
    </lineage>
</organism>
<dbReference type="InterPro" id="IPR050638">
    <property type="entry name" value="AA-Vitamin_Transporters"/>
</dbReference>
<evidence type="ECO:0000313" key="8">
    <source>
        <dbReference type="EMBL" id="ACB95046.1"/>
    </source>
</evidence>
<sequence>MSTGHKVAQGRAEFVFLLIASTFLMGSSFAVGKILLQAGFEPMILVGWRFLLAAFATLPFVFLENGHVMSALLPARAGWRDAALVITIGLLQTAGVMSLLFLAMRSISASTAAILLFTNPIWVAVLGKLFLGETLHRTRLAGLLVGVTGVTLAIGLAPDALSGNDVSRGELTGLAAAFCWAGATIINKRAKLPFGSWALSFWQMLIGAVAVLIIAYASGQHWPERTTPSQWTWFLWLSIPASTGSFGLWFLALAKGGATKASGYLFLAPLFAVMTSFFILGTTLSWMQAAGGLLIGLALWLMNREGSGASRRERLEEALAEGEP</sequence>
<evidence type="ECO:0000256" key="6">
    <source>
        <dbReference type="SAM" id="Phobius"/>
    </source>
</evidence>
<evidence type="ECO:0000313" key="9">
    <source>
        <dbReference type="Proteomes" id="UP000001695"/>
    </source>
</evidence>
<dbReference type="PANTHER" id="PTHR32322">
    <property type="entry name" value="INNER MEMBRANE TRANSPORTER"/>
    <property type="match status" value="1"/>
</dbReference>
<feature type="transmembrane region" description="Helical" evidence="6">
    <location>
        <begin position="199"/>
        <end position="219"/>
    </location>
</feature>
<protein>
    <recommendedName>
        <fullName evidence="7">EamA domain-containing protein</fullName>
    </recommendedName>
</protein>
<feature type="transmembrane region" description="Helical" evidence="6">
    <location>
        <begin position="140"/>
        <end position="157"/>
    </location>
</feature>
<comment type="similarity">
    <text evidence="2">Belongs to the EamA transporter family.</text>
</comment>
<dbReference type="HOGENOM" id="CLU_033863_5_0_5"/>
<comment type="subcellular location">
    <subcellularLocation>
        <location evidence="1">Membrane</location>
        <topology evidence="1">Multi-pass membrane protein</topology>
    </subcellularLocation>
</comment>
<accession>B2IKK7</accession>
<feature type="transmembrane region" description="Helical" evidence="6">
    <location>
        <begin position="12"/>
        <end position="31"/>
    </location>
</feature>
<keyword evidence="3 6" id="KW-0812">Transmembrane</keyword>
<feature type="transmembrane region" description="Helical" evidence="6">
    <location>
        <begin position="83"/>
        <end position="103"/>
    </location>
</feature>
<dbReference type="InterPro" id="IPR037185">
    <property type="entry name" value="EmrE-like"/>
</dbReference>
<dbReference type="eggNOG" id="COG0697">
    <property type="taxonomic scope" value="Bacteria"/>
</dbReference>
<dbReference type="STRING" id="395963.Bind_1406"/>
<keyword evidence="9" id="KW-1185">Reference proteome</keyword>
<evidence type="ECO:0000256" key="2">
    <source>
        <dbReference type="ARBA" id="ARBA00007362"/>
    </source>
</evidence>
<dbReference type="Proteomes" id="UP000001695">
    <property type="component" value="Chromosome"/>
</dbReference>
<proteinExistence type="inferred from homology"/>
<dbReference type="InterPro" id="IPR000620">
    <property type="entry name" value="EamA_dom"/>
</dbReference>
<evidence type="ECO:0000256" key="4">
    <source>
        <dbReference type="ARBA" id="ARBA00022989"/>
    </source>
</evidence>
<feature type="transmembrane region" description="Helical" evidence="6">
    <location>
        <begin position="43"/>
        <end position="63"/>
    </location>
</feature>
<evidence type="ECO:0000259" key="7">
    <source>
        <dbReference type="Pfam" id="PF00892"/>
    </source>
</evidence>
<dbReference type="RefSeq" id="WP_012384403.1">
    <property type="nucleotide sequence ID" value="NC_010581.1"/>
</dbReference>
<dbReference type="EMBL" id="CP001016">
    <property type="protein sequence ID" value="ACB95046.1"/>
    <property type="molecule type" value="Genomic_DNA"/>
</dbReference>
<dbReference type="GO" id="GO:0016020">
    <property type="term" value="C:membrane"/>
    <property type="evidence" value="ECO:0007669"/>
    <property type="project" value="UniProtKB-SubCell"/>
</dbReference>
<feature type="transmembrane region" description="Helical" evidence="6">
    <location>
        <begin position="109"/>
        <end position="131"/>
    </location>
</feature>
<feature type="transmembrane region" description="Helical" evidence="6">
    <location>
        <begin position="261"/>
        <end position="280"/>
    </location>
</feature>
<evidence type="ECO:0000256" key="3">
    <source>
        <dbReference type="ARBA" id="ARBA00022692"/>
    </source>
</evidence>
<feature type="transmembrane region" description="Helical" evidence="6">
    <location>
        <begin position="169"/>
        <end position="187"/>
    </location>
</feature>
<dbReference type="AlphaFoldDB" id="B2IKK7"/>
<dbReference type="KEGG" id="bid:Bind_1406"/>
<dbReference type="PANTHER" id="PTHR32322:SF2">
    <property type="entry name" value="EAMA DOMAIN-CONTAINING PROTEIN"/>
    <property type="match status" value="1"/>
</dbReference>
<feature type="domain" description="EamA" evidence="7">
    <location>
        <begin position="168"/>
        <end position="303"/>
    </location>
</feature>
<feature type="transmembrane region" description="Helical" evidence="6">
    <location>
        <begin position="231"/>
        <end position="254"/>
    </location>
</feature>
<feature type="domain" description="EamA" evidence="7">
    <location>
        <begin position="15"/>
        <end position="153"/>
    </location>
</feature>
<dbReference type="Gene3D" id="1.10.3730.20">
    <property type="match status" value="1"/>
</dbReference>
<reference evidence="8 9" key="2">
    <citation type="journal article" date="2010" name="J. Bacteriol.">
        <title>Complete genome sequence of Beijerinckia indica subsp. indica.</title>
        <authorList>
            <person name="Tamas I."/>
            <person name="Dedysh S.N."/>
            <person name="Liesack W."/>
            <person name="Stott M.B."/>
            <person name="Alam M."/>
            <person name="Murrell J.C."/>
            <person name="Dunfield P.F."/>
        </authorList>
    </citation>
    <scope>NUCLEOTIDE SEQUENCE [LARGE SCALE GENOMIC DNA]</scope>
    <source>
        <strain evidence="9">ATCC 9039 / DSM 1715 / NCIMB 8712</strain>
    </source>
</reference>
<keyword evidence="5 6" id="KW-0472">Membrane</keyword>
<dbReference type="SUPFAM" id="SSF103481">
    <property type="entry name" value="Multidrug resistance efflux transporter EmrE"/>
    <property type="match status" value="2"/>
</dbReference>
<gene>
    <name evidence="8" type="ordered locus">Bind_1406</name>
</gene>
<reference evidence="9" key="1">
    <citation type="submission" date="2008-03" db="EMBL/GenBank/DDBJ databases">
        <title>Complete sequence of chromosome of Beijerinckia indica subsp. indica ATCC 9039.</title>
        <authorList>
            <consortium name="US DOE Joint Genome Institute"/>
            <person name="Copeland A."/>
            <person name="Lucas S."/>
            <person name="Lapidus A."/>
            <person name="Glavina del Rio T."/>
            <person name="Dalin E."/>
            <person name="Tice H."/>
            <person name="Bruce D."/>
            <person name="Goodwin L."/>
            <person name="Pitluck S."/>
            <person name="LaButti K."/>
            <person name="Schmutz J."/>
            <person name="Larimer F."/>
            <person name="Land M."/>
            <person name="Hauser L."/>
            <person name="Kyrpides N."/>
            <person name="Mikhailova N."/>
            <person name="Dunfield P.F."/>
            <person name="Dedysh S.N."/>
            <person name="Liesack W."/>
            <person name="Saw J.H."/>
            <person name="Alam M."/>
            <person name="Chen Y."/>
            <person name="Murrell J.C."/>
            <person name="Richardson P."/>
        </authorList>
    </citation>
    <scope>NUCLEOTIDE SEQUENCE [LARGE SCALE GENOMIC DNA]</scope>
    <source>
        <strain evidence="9">ATCC 9039 / DSM 1715 / NCIMB 8712</strain>
    </source>
</reference>
<keyword evidence="4 6" id="KW-1133">Transmembrane helix</keyword>
<evidence type="ECO:0000256" key="5">
    <source>
        <dbReference type="ARBA" id="ARBA00023136"/>
    </source>
</evidence>
<evidence type="ECO:0000256" key="1">
    <source>
        <dbReference type="ARBA" id="ARBA00004141"/>
    </source>
</evidence>